<feature type="signal peptide" evidence="1">
    <location>
        <begin position="1"/>
        <end position="19"/>
    </location>
</feature>
<evidence type="ECO:0000313" key="3">
    <source>
        <dbReference type="EMBL" id="SEN44057.1"/>
    </source>
</evidence>
<sequence length="130" mass="13795">MKQLILAAALIFGASMAQAADPAEGVWQTKADDNGNFGHVQIKPCGAALCGTLVKSFDNKGKAMKSENVGKQIIWDMKAKGGGAYGDGKVWSPDRNKTYNSKMKLNGNSLAIEGCVFGICRDGGVWARVK</sequence>
<gene>
    <name evidence="3" type="ORF">SAMN05216227_101427</name>
</gene>
<keyword evidence="1" id="KW-0732">Signal</keyword>
<keyword evidence="4" id="KW-1185">Reference proteome</keyword>
<proteinExistence type="predicted"/>
<feature type="domain" description="DUF2147" evidence="2">
    <location>
        <begin position="25"/>
        <end position="127"/>
    </location>
</feature>
<dbReference type="STRING" id="1077947.SAMN05216227_101427"/>
<reference evidence="3 4" key="1">
    <citation type="submission" date="2016-10" db="EMBL/GenBank/DDBJ databases">
        <authorList>
            <person name="de Groot N.N."/>
        </authorList>
    </citation>
    <scope>NUCLEOTIDE SEQUENCE [LARGE SCALE GENOMIC DNA]</scope>
    <source>
        <strain evidence="3 4">CGMCC 1.10836</strain>
    </source>
</reference>
<dbReference type="PANTHER" id="PTHR36919:SF2">
    <property type="entry name" value="BLL6627 PROTEIN"/>
    <property type="match status" value="1"/>
</dbReference>
<accession>A0A1H8GKQ1</accession>
<dbReference type="OrthoDB" id="9811671at2"/>
<evidence type="ECO:0000259" key="2">
    <source>
        <dbReference type="Pfam" id="PF09917"/>
    </source>
</evidence>
<dbReference type="EMBL" id="FOCO01000014">
    <property type="protein sequence ID" value="SEN44057.1"/>
    <property type="molecule type" value="Genomic_DNA"/>
</dbReference>
<dbReference type="RefSeq" id="WP_050520874.1">
    <property type="nucleotide sequence ID" value="NZ_FOCO01000014.1"/>
</dbReference>
<dbReference type="Gene3D" id="2.40.128.520">
    <property type="match status" value="1"/>
</dbReference>
<evidence type="ECO:0000313" key="4">
    <source>
        <dbReference type="Proteomes" id="UP000183002"/>
    </source>
</evidence>
<dbReference type="Proteomes" id="UP000183002">
    <property type="component" value="Unassembled WGS sequence"/>
</dbReference>
<name>A0A1H8GKQ1_9RHOB</name>
<dbReference type="Pfam" id="PF09917">
    <property type="entry name" value="DUF2147"/>
    <property type="match status" value="1"/>
</dbReference>
<evidence type="ECO:0000256" key="1">
    <source>
        <dbReference type="SAM" id="SignalP"/>
    </source>
</evidence>
<dbReference type="PANTHER" id="PTHR36919">
    <property type="entry name" value="BLR1215 PROTEIN"/>
    <property type="match status" value="1"/>
</dbReference>
<dbReference type="AlphaFoldDB" id="A0A1H8GKQ1"/>
<dbReference type="InterPro" id="IPR019223">
    <property type="entry name" value="DUF2147"/>
</dbReference>
<protein>
    <submittedName>
        <fullName evidence="3">Uncharacterized conserved protein, DUF2147 family</fullName>
    </submittedName>
</protein>
<organism evidence="3 4">
    <name type="scientific">Pseudorhodobacter antarcticus</name>
    <dbReference type="NCBI Taxonomy" id="1077947"/>
    <lineage>
        <taxon>Bacteria</taxon>
        <taxon>Pseudomonadati</taxon>
        <taxon>Pseudomonadota</taxon>
        <taxon>Alphaproteobacteria</taxon>
        <taxon>Rhodobacterales</taxon>
        <taxon>Paracoccaceae</taxon>
        <taxon>Pseudorhodobacter</taxon>
    </lineage>
</organism>
<feature type="chain" id="PRO_5010282032" evidence="1">
    <location>
        <begin position="20"/>
        <end position="130"/>
    </location>
</feature>